<keyword evidence="10" id="KW-1002">Plastid outer membrane</keyword>
<evidence type="ECO:0000256" key="6">
    <source>
        <dbReference type="ARBA" id="ARBA00022692"/>
    </source>
</evidence>
<evidence type="ECO:0000256" key="11">
    <source>
        <dbReference type="ARBA" id="ARBA00022842"/>
    </source>
</evidence>
<evidence type="ECO:0000313" key="18">
    <source>
        <dbReference type="EMBL" id="RIA82377.1"/>
    </source>
</evidence>
<comment type="cofactor">
    <cofactor evidence="1">
        <name>Mg(2+)</name>
        <dbReference type="ChEBI" id="CHEBI:18420"/>
    </cofactor>
</comment>
<dbReference type="GO" id="GO:0005525">
    <property type="term" value="F:GTP binding"/>
    <property type="evidence" value="ECO:0007669"/>
    <property type="project" value="UniProtKB-KW"/>
</dbReference>
<evidence type="ECO:0000259" key="17">
    <source>
        <dbReference type="Pfam" id="PF04548"/>
    </source>
</evidence>
<keyword evidence="8" id="KW-0547">Nucleotide-binding</keyword>
<keyword evidence="4" id="KW-0150">Chloroplast</keyword>
<evidence type="ECO:0000256" key="3">
    <source>
        <dbReference type="ARBA" id="ARBA00022448"/>
    </source>
</evidence>
<organism evidence="18 19">
    <name type="scientific">Glomus cerebriforme</name>
    <dbReference type="NCBI Taxonomy" id="658196"/>
    <lineage>
        <taxon>Eukaryota</taxon>
        <taxon>Fungi</taxon>
        <taxon>Fungi incertae sedis</taxon>
        <taxon>Mucoromycota</taxon>
        <taxon>Glomeromycotina</taxon>
        <taxon>Glomeromycetes</taxon>
        <taxon>Glomerales</taxon>
        <taxon>Glomeraceae</taxon>
        <taxon>Glomus</taxon>
    </lineage>
</organism>
<feature type="domain" description="AIG1-type G" evidence="17">
    <location>
        <begin position="10"/>
        <end position="163"/>
    </location>
</feature>
<dbReference type="InterPro" id="IPR045058">
    <property type="entry name" value="GIMA/IAN/Toc"/>
</dbReference>
<evidence type="ECO:0000256" key="15">
    <source>
        <dbReference type="ARBA" id="ARBA00023136"/>
    </source>
</evidence>
<evidence type="ECO:0000256" key="7">
    <source>
        <dbReference type="ARBA" id="ARBA00022723"/>
    </source>
</evidence>
<evidence type="ECO:0000256" key="4">
    <source>
        <dbReference type="ARBA" id="ARBA00022528"/>
    </source>
</evidence>
<dbReference type="PANTHER" id="PTHR10903">
    <property type="entry name" value="GTPASE, IMAP FAMILY MEMBER-RELATED"/>
    <property type="match status" value="1"/>
</dbReference>
<dbReference type="STRING" id="658196.A0A397SEF0"/>
<dbReference type="OrthoDB" id="8954335at2759"/>
<keyword evidence="11" id="KW-0460">Magnesium</keyword>
<evidence type="ECO:0000256" key="9">
    <source>
        <dbReference type="ARBA" id="ARBA00022801"/>
    </source>
</evidence>
<evidence type="ECO:0000256" key="14">
    <source>
        <dbReference type="ARBA" id="ARBA00023134"/>
    </source>
</evidence>
<evidence type="ECO:0000313" key="19">
    <source>
        <dbReference type="Proteomes" id="UP000265703"/>
    </source>
</evidence>
<evidence type="ECO:0000256" key="12">
    <source>
        <dbReference type="ARBA" id="ARBA00022927"/>
    </source>
</evidence>
<dbReference type="AlphaFoldDB" id="A0A397SEF0"/>
<dbReference type="EMBL" id="QKYT01000672">
    <property type="protein sequence ID" value="RIA82377.1"/>
    <property type="molecule type" value="Genomic_DNA"/>
</dbReference>
<comment type="caution">
    <text evidence="18">The sequence shown here is derived from an EMBL/GenBank/DDBJ whole genome shotgun (WGS) entry which is preliminary data.</text>
</comment>
<evidence type="ECO:0000256" key="10">
    <source>
        <dbReference type="ARBA" id="ARBA00022805"/>
    </source>
</evidence>
<evidence type="ECO:0000256" key="8">
    <source>
        <dbReference type="ARBA" id="ARBA00022741"/>
    </source>
</evidence>
<protein>
    <recommendedName>
        <fullName evidence="17">AIG1-type G domain-containing protein</fullName>
    </recommendedName>
</protein>
<proteinExistence type="predicted"/>
<evidence type="ECO:0000256" key="13">
    <source>
        <dbReference type="ARBA" id="ARBA00022989"/>
    </source>
</evidence>
<keyword evidence="19" id="KW-1185">Reference proteome</keyword>
<gene>
    <name evidence="18" type="ORF">C1645_508610</name>
</gene>
<sequence>MANCEKGIKNLLIVGRTVSGKSTLCNVLSNTDNFEESEYTAKKTETFQTEIFESNETKYCVVEIGLIEKKVLYDKIGDVIYLMPEGISQVLFVVDERFTAEEIGMLELFEAMFDSGIGEYTTIVRTKFENFKNEELYEKDREDLCKVSETFAKICRRIVYVDNPPIKILVNDHEDEETIKINKKRRDLSRNILLKHLEKVCQEKYYKLKSWDELHSKIASYIESIESIGSKKNSPLVKEIERNLELEVPALKLIFDTKADIKS</sequence>
<keyword evidence="14" id="KW-0342">GTP-binding</keyword>
<dbReference type="Proteomes" id="UP000265703">
    <property type="component" value="Unassembled WGS sequence"/>
</dbReference>
<dbReference type="GO" id="GO:0016020">
    <property type="term" value="C:membrane"/>
    <property type="evidence" value="ECO:0007669"/>
    <property type="project" value="UniProtKB-SubCell"/>
</dbReference>
<keyword evidence="3" id="KW-0813">Transport</keyword>
<keyword evidence="7" id="KW-0479">Metal-binding</keyword>
<evidence type="ECO:0000256" key="16">
    <source>
        <dbReference type="ARBA" id="ARBA00024013"/>
    </source>
</evidence>
<keyword evidence="9" id="KW-0378">Hydrolase</keyword>
<dbReference type="PANTHER" id="PTHR10903:SF135">
    <property type="entry name" value="TRANSLOCASE OF CHLOROPLAST 120, CHLOROPLASTIC-RELATED"/>
    <property type="match status" value="1"/>
</dbReference>
<evidence type="ECO:0000256" key="5">
    <source>
        <dbReference type="ARBA" id="ARBA00022640"/>
    </source>
</evidence>
<dbReference type="GO" id="GO:0016787">
    <property type="term" value="F:hydrolase activity"/>
    <property type="evidence" value="ECO:0007669"/>
    <property type="project" value="UniProtKB-KW"/>
</dbReference>
<dbReference type="GO" id="GO:0015031">
    <property type="term" value="P:protein transport"/>
    <property type="evidence" value="ECO:0007669"/>
    <property type="project" value="UniProtKB-KW"/>
</dbReference>
<evidence type="ECO:0000256" key="1">
    <source>
        <dbReference type="ARBA" id="ARBA00001946"/>
    </source>
</evidence>
<keyword evidence="6" id="KW-0812">Transmembrane</keyword>
<keyword evidence="5" id="KW-0934">Plastid</keyword>
<name>A0A397SEF0_9GLOM</name>
<keyword evidence="13" id="KW-1133">Transmembrane helix</keyword>
<keyword evidence="12" id="KW-0653">Protein transport</keyword>
<dbReference type="Gene3D" id="3.40.50.300">
    <property type="entry name" value="P-loop containing nucleotide triphosphate hydrolases"/>
    <property type="match status" value="1"/>
</dbReference>
<dbReference type="InterPro" id="IPR006703">
    <property type="entry name" value="G_AIG1"/>
</dbReference>
<accession>A0A397SEF0</accession>
<dbReference type="GO" id="GO:0046872">
    <property type="term" value="F:metal ion binding"/>
    <property type="evidence" value="ECO:0007669"/>
    <property type="project" value="UniProtKB-KW"/>
</dbReference>
<keyword evidence="15" id="KW-0472">Membrane</keyword>
<evidence type="ECO:0000256" key="2">
    <source>
        <dbReference type="ARBA" id="ARBA00004167"/>
    </source>
</evidence>
<dbReference type="Pfam" id="PF04548">
    <property type="entry name" value="AIG1"/>
    <property type="match status" value="1"/>
</dbReference>
<dbReference type="InterPro" id="IPR027417">
    <property type="entry name" value="P-loop_NTPase"/>
</dbReference>
<reference evidence="18 19" key="1">
    <citation type="submission" date="2018-06" db="EMBL/GenBank/DDBJ databases">
        <title>Comparative genomics reveals the genomic features of Rhizophagus irregularis, R. cerebriforme, R. diaphanum and Gigaspora rosea, and their symbiotic lifestyle signature.</title>
        <authorList>
            <person name="Morin E."/>
            <person name="San Clemente H."/>
            <person name="Chen E.C.H."/>
            <person name="De La Providencia I."/>
            <person name="Hainaut M."/>
            <person name="Kuo A."/>
            <person name="Kohler A."/>
            <person name="Murat C."/>
            <person name="Tang N."/>
            <person name="Roy S."/>
            <person name="Loubradou J."/>
            <person name="Henrissat B."/>
            <person name="Grigoriev I.V."/>
            <person name="Corradi N."/>
            <person name="Roux C."/>
            <person name="Martin F.M."/>
        </authorList>
    </citation>
    <scope>NUCLEOTIDE SEQUENCE [LARGE SCALE GENOMIC DNA]</scope>
    <source>
        <strain evidence="18 19">DAOM 227022</strain>
    </source>
</reference>
<comment type="subcellular location">
    <subcellularLocation>
        <location evidence="2">Membrane</location>
        <topology evidence="2">Single-pass membrane protein</topology>
    </subcellularLocation>
    <subcellularLocation>
        <location evidence="16">Plastid</location>
        <location evidence="16">Chloroplast outer membrane</location>
    </subcellularLocation>
</comment>
<dbReference type="SUPFAM" id="SSF52540">
    <property type="entry name" value="P-loop containing nucleoside triphosphate hydrolases"/>
    <property type="match status" value="1"/>
</dbReference>